<name>A0A347Z6H8_9EUPU</name>
<keyword evidence="2" id="KW-0496">Mitochondrion</keyword>
<protein>
    <submittedName>
        <fullName evidence="2">NADH dehydrogenase subunit 4L</fullName>
    </submittedName>
</protein>
<sequence>MFTILSLSFLLGVCSYSFWKGKHALLSLLILESMMLLALLLVIFTFSFTIGEMGIFLLILTLSVAEAALGLALLVVYLKTYSKDLLTNESVLLFQA</sequence>
<evidence type="ECO:0000256" key="1">
    <source>
        <dbReference type="SAM" id="Phobius"/>
    </source>
</evidence>
<proteinExistence type="predicted"/>
<keyword evidence="1" id="KW-0472">Membrane</keyword>
<keyword evidence="1" id="KW-0812">Transmembrane</keyword>
<dbReference type="AlphaFoldDB" id="A0A347Z6H8"/>
<dbReference type="EMBL" id="LC172135">
    <property type="protein sequence ID" value="BBA10781.1"/>
    <property type="molecule type" value="Genomic_DNA"/>
</dbReference>
<feature type="transmembrane region" description="Helical" evidence="1">
    <location>
        <begin position="25"/>
        <end position="48"/>
    </location>
</feature>
<geneLocation type="mitochondrion" evidence="2"/>
<gene>
    <name evidence="2" type="primary">ND4L</name>
</gene>
<reference evidence="2" key="1">
    <citation type="journal article" date="2017" name="Zool. J. Linn. Soc.">
        <title>Molecular phylogeny, frequent parallel evolution and new system of Japanese clausiliid land snails (Gastropoda: Stylommatophora).</title>
        <authorList>
            <person name="Motochin R."/>
            <person name="Wang M."/>
            <person name="Ueshima R."/>
        </authorList>
    </citation>
    <scope>NUCLEOTIDE SEQUENCE</scope>
    <source>
        <strain evidence="2">T127</strain>
        <tissue evidence="2">Muscle</tissue>
    </source>
</reference>
<accession>A0A347Z6H8</accession>
<organism evidence="2">
    <name type="scientific">Formosana swinhoei</name>
    <dbReference type="NCBI Taxonomy" id="1290014"/>
    <lineage>
        <taxon>Eukaryota</taxon>
        <taxon>Metazoa</taxon>
        <taxon>Spiralia</taxon>
        <taxon>Lophotrochozoa</taxon>
        <taxon>Mollusca</taxon>
        <taxon>Gastropoda</taxon>
        <taxon>Heterobranchia</taxon>
        <taxon>Euthyneura</taxon>
        <taxon>Panpulmonata</taxon>
        <taxon>Eupulmonata</taxon>
        <taxon>Stylommatophora</taxon>
        <taxon>Helicina</taxon>
        <taxon>Clausilioidea</taxon>
        <taxon>Clausiliidae</taxon>
        <taxon>Clausiliidae incertae sedis</taxon>
        <taxon>Formosana</taxon>
    </lineage>
</organism>
<feature type="transmembrane region" description="Helical" evidence="1">
    <location>
        <begin position="55"/>
        <end position="78"/>
    </location>
</feature>
<dbReference type="Gene3D" id="1.10.287.3510">
    <property type="match status" value="1"/>
</dbReference>
<keyword evidence="1" id="KW-1133">Transmembrane helix</keyword>
<evidence type="ECO:0000313" key="2">
    <source>
        <dbReference type="EMBL" id="BBA10781.1"/>
    </source>
</evidence>